<reference evidence="4" key="1">
    <citation type="submission" date="2022-11" db="UniProtKB">
        <authorList>
            <consortium name="WormBaseParasite"/>
        </authorList>
    </citation>
    <scope>IDENTIFICATION</scope>
</reference>
<proteinExistence type="predicted"/>
<dbReference type="InterPro" id="IPR055938">
    <property type="entry name" value="DUF7516"/>
</dbReference>
<feature type="domain" description="HTH OST-type" evidence="2">
    <location>
        <begin position="21"/>
        <end position="105"/>
    </location>
</feature>
<evidence type="ECO:0000256" key="1">
    <source>
        <dbReference type="SAM" id="MobiDB-lite"/>
    </source>
</evidence>
<feature type="compositionally biased region" description="Basic and acidic residues" evidence="1">
    <location>
        <begin position="142"/>
        <end position="153"/>
    </location>
</feature>
<organism evidence="3 4">
    <name type="scientific">Setaria digitata</name>
    <dbReference type="NCBI Taxonomy" id="48799"/>
    <lineage>
        <taxon>Eukaryota</taxon>
        <taxon>Metazoa</taxon>
        <taxon>Ecdysozoa</taxon>
        <taxon>Nematoda</taxon>
        <taxon>Chromadorea</taxon>
        <taxon>Rhabditida</taxon>
        <taxon>Spirurina</taxon>
        <taxon>Spiruromorpha</taxon>
        <taxon>Filarioidea</taxon>
        <taxon>Setariidae</taxon>
        <taxon>Setaria</taxon>
    </lineage>
</organism>
<evidence type="ECO:0000313" key="3">
    <source>
        <dbReference type="Proteomes" id="UP000887581"/>
    </source>
</evidence>
<dbReference type="AlphaFoldDB" id="A0A915Q6V4"/>
<evidence type="ECO:0000313" key="4">
    <source>
        <dbReference type="WBParaSite" id="sdigi.contig979.g10080.t1"/>
    </source>
</evidence>
<evidence type="ECO:0000259" key="2">
    <source>
        <dbReference type="PROSITE" id="PS51644"/>
    </source>
</evidence>
<name>A0A915Q6V4_9BILA</name>
<dbReference type="Gene3D" id="3.30.420.610">
    <property type="entry name" value="LOTUS domain-like"/>
    <property type="match status" value="1"/>
</dbReference>
<keyword evidence="3" id="KW-1185">Reference proteome</keyword>
<dbReference type="Pfam" id="PF12872">
    <property type="entry name" value="OST-HTH"/>
    <property type="match status" value="1"/>
</dbReference>
<protein>
    <submittedName>
        <fullName evidence="4">HTH OST-type domain-containing protein</fullName>
    </submittedName>
</protein>
<feature type="region of interest" description="Disordered" evidence="1">
    <location>
        <begin position="109"/>
        <end position="153"/>
    </location>
</feature>
<dbReference type="WBParaSite" id="sdigi.contig979.g10080.t1">
    <property type="protein sequence ID" value="sdigi.contig979.g10080.t1"/>
    <property type="gene ID" value="sdigi.contig979.g10080"/>
</dbReference>
<dbReference type="InterPro" id="IPR041966">
    <property type="entry name" value="LOTUS-like"/>
</dbReference>
<accession>A0A915Q6V4</accession>
<feature type="compositionally biased region" description="Basic residues" evidence="1">
    <location>
        <begin position="109"/>
        <end position="119"/>
    </location>
</feature>
<sequence length="771" mass="87735">MNISKYLHCGGKVERKTEMSTLDDLKIRIVSVIGSEKNGCTKNDLIRIYKYMYGKDLQLSDHGFSDLDSFLNSPMMKGDGGIVYNNGRYFATGDKNTAKMLELVRNTKFRSAKSRRKSHSAATPSVCATSPYSGSNNAQNHKPLENSQKDRKEATQQMVLGKVDTISKSLSSTNAKTAFYARYMAQISDNQQSRFIAPIQASGIQRRPFLNEMNGVQKDGMLKSQKGRKRLVKLVEQHGGEVCFSELKKTYQRNFSVPLNNTELSRLFGVKEEEIQDLYKFLKTHFRDYIQVTKHAHNDLLLTICDDEDDIDEFENLSVIDTPAQSSLPSKVDDEPEYWKGSTLVSSIRSKDYLPYKVLGDKVLSFVRAKGPFKVSDLSKIFYEEDARRIDPKNYREGTWENVIRKMLSLGGHPELILRDGMLDLRDNQKSMISLPCSSDNWTDGVESEKKQLMSVNVTDNTVPVAAIYDLLVQAGRPLPQKELMEKLRARGIEVNICQLTVKLITKFKDVFHCEFHLSGALISLARGAKRPVETMISSPLPSFTKPFAIGTHVMSDYCSTTESADSLFKPIILVDVALVNEPPNKLRIQASFRLRSHENAYNSFENKMSQHYQCLGQEMDYLVEKPIKECYYAFNDVKDNRVYRVQCLGNGSCAGTVLVYLIDQMRYQDAPVNQLRKLVNDYAKPAYGVVARTSPFIITPGKEVEFHKYFVFVCSKLRDTKEDMQAYIDSEPSKKLFELKQLYTESYADLNVPATFVRQNLIEIFPQNQL</sequence>
<feature type="compositionally biased region" description="Polar residues" evidence="1">
    <location>
        <begin position="126"/>
        <end position="140"/>
    </location>
</feature>
<dbReference type="Proteomes" id="UP000887581">
    <property type="component" value="Unplaced"/>
</dbReference>
<dbReference type="InterPro" id="IPR025605">
    <property type="entry name" value="OST-HTH/LOTUS_dom"/>
</dbReference>
<dbReference type="Pfam" id="PF24360">
    <property type="entry name" value="DUF7516"/>
    <property type="match status" value="1"/>
</dbReference>
<dbReference type="PROSITE" id="PS51644">
    <property type="entry name" value="HTH_OST"/>
    <property type="match status" value="1"/>
</dbReference>